<dbReference type="EMBL" id="PIOD01000007">
    <property type="protein sequence ID" value="RDW19347.1"/>
    <property type="molecule type" value="Genomic_DNA"/>
</dbReference>
<reference evidence="2" key="1">
    <citation type="submission" date="2017-11" db="EMBL/GenBank/DDBJ databases">
        <authorList>
            <person name="Zhu W."/>
        </authorList>
    </citation>
    <scope>NUCLEOTIDE SEQUENCE [LARGE SCALE GENOMIC DNA]</scope>
    <source>
        <strain evidence="2">CAU 1051</strain>
    </source>
</reference>
<protein>
    <submittedName>
        <fullName evidence="1">Uncharacterized protein</fullName>
    </submittedName>
</protein>
<evidence type="ECO:0000313" key="1">
    <source>
        <dbReference type="EMBL" id="RDW19347.1"/>
    </source>
</evidence>
<evidence type="ECO:0000313" key="2">
    <source>
        <dbReference type="Proteomes" id="UP000256520"/>
    </source>
</evidence>
<organism evidence="1 2">
    <name type="scientific">Oceanobacillus chungangensis</name>
    <dbReference type="NCBI Taxonomy" id="1229152"/>
    <lineage>
        <taxon>Bacteria</taxon>
        <taxon>Bacillati</taxon>
        <taxon>Bacillota</taxon>
        <taxon>Bacilli</taxon>
        <taxon>Bacillales</taxon>
        <taxon>Bacillaceae</taxon>
        <taxon>Oceanobacillus</taxon>
    </lineage>
</organism>
<proteinExistence type="predicted"/>
<keyword evidence="2" id="KW-1185">Reference proteome</keyword>
<dbReference type="AlphaFoldDB" id="A0A3D8PUW5"/>
<accession>A0A3D8PUW5</accession>
<sequence length="162" mass="19757">MMKDNHVTIEENLIHSEADYLHFFQSLLQLLTHYIEELHFYSITDRKRYVAEKHILSSLFLIEKLHMHLLTRKTFFHKNEVISEANVFTDNTHGIIAFQTLRKFKKLTREYKFSDDSNNQQCERILRQLLNYYPQYVDQIRIMEGEKIPSPWRSPRKRKQRN</sequence>
<dbReference type="RefSeq" id="WP_115749337.1">
    <property type="nucleotide sequence ID" value="NZ_PIOD01000007.1"/>
</dbReference>
<dbReference type="OrthoDB" id="2739618at2"/>
<comment type="caution">
    <text evidence="1">The sequence shown here is derived from an EMBL/GenBank/DDBJ whole genome shotgun (WGS) entry which is preliminary data.</text>
</comment>
<dbReference type="Proteomes" id="UP000256520">
    <property type="component" value="Unassembled WGS sequence"/>
</dbReference>
<name>A0A3D8PUW5_9BACI</name>
<gene>
    <name evidence="1" type="ORF">CWR45_07885</name>
</gene>